<dbReference type="EMBL" id="QGNW01000055">
    <property type="protein sequence ID" value="RVX05600.1"/>
    <property type="molecule type" value="Genomic_DNA"/>
</dbReference>
<evidence type="ECO:0000313" key="2">
    <source>
        <dbReference type="EMBL" id="RVX05600.1"/>
    </source>
</evidence>
<evidence type="ECO:0000256" key="1">
    <source>
        <dbReference type="SAM" id="MobiDB-lite"/>
    </source>
</evidence>
<proteinExistence type="predicted"/>
<protein>
    <submittedName>
        <fullName evidence="2">Uncharacterized protein</fullName>
    </submittedName>
</protein>
<gene>
    <name evidence="2" type="ORF">CK203_027275</name>
</gene>
<name>A0A438J9F8_VITVI</name>
<evidence type="ECO:0000313" key="3">
    <source>
        <dbReference type="Proteomes" id="UP000288805"/>
    </source>
</evidence>
<comment type="caution">
    <text evidence="2">The sequence shown here is derived from an EMBL/GenBank/DDBJ whole genome shotgun (WGS) entry which is preliminary data.</text>
</comment>
<feature type="compositionally biased region" description="Basic residues" evidence="1">
    <location>
        <begin position="369"/>
        <end position="378"/>
    </location>
</feature>
<reference evidence="2 3" key="1">
    <citation type="journal article" date="2018" name="PLoS Genet.">
        <title>Population sequencing reveals clonal diversity and ancestral inbreeding in the grapevine cultivar Chardonnay.</title>
        <authorList>
            <person name="Roach M.J."/>
            <person name="Johnson D.L."/>
            <person name="Bohlmann J."/>
            <person name="van Vuuren H.J."/>
            <person name="Jones S.J."/>
            <person name="Pretorius I.S."/>
            <person name="Schmidt S.A."/>
            <person name="Borneman A.R."/>
        </authorList>
    </citation>
    <scope>NUCLEOTIDE SEQUENCE [LARGE SCALE GENOMIC DNA]</scope>
    <source>
        <strain evidence="3">cv. Chardonnay</strain>
        <tissue evidence="2">Leaf</tissue>
    </source>
</reference>
<accession>A0A438J9F8</accession>
<feature type="compositionally biased region" description="Basic and acidic residues" evidence="1">
    <location>
        <begin position="425"/>
        <end position="434"/>
    </location>
</feature>
<organism evidence="2 3">
    <name type="scientific">Vitis vinifera</name>
    <name type="common">Grape</name>
    <dbReference type="NCBI Taxonomy" id="29760"/>
    <lineage>
        <taxon>Eukaryota</taxon>
        <taxon>Viridiplantae</taxon>
        <taxon>Streptophyta</taxon>
        <taxon>Embryophyta</taxon>
        <taxon>Tracheophyta</taxon>
        <taxon>Spermatophyta</taxon>
        <taxon>Magnoliopsida</taxon>
        <taxon>eudicotyledons</taxon>
        <taxon>Gunneridae</taxon>
        <taxon>Pentapetalae</taxon>
        <taxon>rosids</taxon>
        <taxon>Vitales</taxon>
        <taxon>Vitaceae</taxon>
        <taxon>Viteae</taxon>
        <taxon>Vitis</taxon>
    </lineage>
</organism>
<feature type="region of interest" description="Disordered" evidence="1">
    <location>
        <begin position="414"/>
        <end position="434"/>
    </location>
</feature>
<sequence length="434" mass="49313">MKCKVERIIVEKKYFQVEFELNGGTWLSVTERSRGFVVSIRFDMEELDWLMEHLKKAVEVEASRGFGVKGKGWEDLRKVILSVQEYSERDGGVSKEKNGDIRMNRDTFRGGRSYAEVVAEAGLRIGGRAIARMMGMKGMVSINPISAFKGCFFVSSTRRAERVHDQGRLLVKGRTILLRKWSPKENMVVQGKFRRGWLVLKGLPFHLWDEVQLNFILKKWGRVTKVAKETLKLVDLMRAKLWVEMLPNVVLPALLEVEDGEWSYTVAVSVTGEDEDVDVVTSEINRSRNEWVRVGGCVSQSSKAAEGLRGSVRDIECYRKRRLPRARYQQSRTCLADKGEIGGGWSRSGQAEANFIGPEHESSFKAHKVRAQSGMRHRGLQDDPDAPQATSLHRLRPFLPSKLLLLQRRSRRSIQTVQGPAPRFSLEKKVGPLS</sequence>
<feature type="region of interest" description="Disordered" evidence="1">
    <location>
        <begin position="369"/>
        <end position="389"/>
    </location>
</feature>
<dbReference type="AlphaFoldDB" id="A0A438J9F8"/>
<dbReference type="Proteomes" id="UP000288805">
    <property type="component" value="Unassembled WGS sequence"/>
</dbReference>